<organism evidence="2 3">
    <name type="scientific">Favolaschia claudopus</name>
    <dbReference type="NCBI Taxonomy" id="2862362"/>
    <lineage>
        <taxon>Eukaryota</taxon>
        <taxon>Fungi</taxon>
        <taxon>Dikarya</taxon>
        <taxon>Basidiomycota</taxon>
        <taxon>Agaricomycotina</taxon>
        <taxon>Agaricomycetes</taxon>
        <taxon>Agaricomycetidae</taxon>
        <taxon>Agaricales</taxon>
        <taxon>Marasmiineae</taxon>
        <taxon>Mycenaceae</taxon>
        <taxon>Favolaschia</taxon>
    </lineage>
</organism>
<proteinExistence type="predicted"/>
<accession>A0AAV9ZBE0</accession>
<dbReference type="AlphaFoldDB" id="A0AAV9ZBE0"/>
<protein>
    <submittedName>
        <fullName evidence="2">Uncharacterized protein</fullName>
    </submittedName>
</protein>
<sequence length="139" mass="15719">MLGALKGALSRLIPRRRRRRSISSTESSEEEDVAPEFANLPIFDASELRANAVRSRVDGKMAYYDREFVTGRLERESSKHGVKKKFSFSLSNPFANQREGRSGEGRGRAQVQFTSNSQPSVGVTPPRKPIQQRRIFDFS</sequence>
<feature type="compositionally biased region" description="Polar residues" evidence="1">
    <location>
        <begin position="111"/>
        <end position="121"/>
    </location>
</feature>
<keyword evidence="3" id="KW-1185">Reference proteome</keyword>
<evidence type="ECO:0000313" key="2">
    <source>
        <dbReference type="EMBL" id="KAK6977162.1"/>
    </source>
</evidence>
<comment type="caution">
    <text evidence="2">The sequence shown here is derived from an EMBL/GenBank/DDBJ whole genome shotgun (WGS) entry which is preliminary data.</text>
</comment>
<evidence type="ECO:0000256" key="1">
    <source>
        <dbReference type="SAM" id="MobiDB-lite"/>
    </source>
</evidence>
<gene>
    <name evidence="2" type="ORF">R3P38DRAFT_2810556</name>
</gene>
<feature type="region of interest" description="Disordered" evidence="1">
    <location>
        <begin position="93"/>
        <end position="139"/>
    </location>
</feature>
<name>A0AAV9ZBE0_9AGAR</name>
<dbReference type="EMBL" id="JAWWNJ010000171">
    <property type="protein sequence ID" value="KAK6977162.1"/>
    <property type="molecule type" value="Genomic_DNA"/>
</dbReference>
<evidence type="ECO:0000313" key="3">
    <source>
        <dbReference type="Proteomes" id="UP001362999"/>
    </source>
</evidence>
<dbReference type="Proteomes" id="UP001362999">
    <property type="component" value="Unassembled WGS sequence"/>
</dbReference>
<feature type="compositionally biased region" description="Basic and acidic residues" evidence="1">
    <location>
        <begin position="98"/>
        <end position="107"/>
    </location>
</feature>
<reference evidence="2 3" key="1">
    <citation type="journal article" date="2024" name="J Genomics">
        <title>Draft genome sequencing and assembly of Favolaschia claudopus CIRM-BRFM 2984 isolated from oak limbs.</title>
        <authorList>
            <person name="Navarro D."/>
            <person name="Drula E."/>
            <person name="Chaduli D."/>
            <person name="Cazenave R."/>
            <person name="Ahrendt S."/>
            <person name="Wang J."/>
            <person name="Lipzen A."/>
            <person name="Daum C."/>
            <person name="Barry K."/>
            <person name="Grigoriev I.V."/>
            <person name="Favel A."/>
            <person name="Rosso M.N."/>
            <person name="Martin F."/>
        </authorList>
    </citation>
    <scope>NUCLEOTIDE SEQUENCE [LARGE SCALE GENOMIC DNA]</scope>
    <source>
        <strain evidence="2 3">CIRM-BRFM 2984</strain>
    </source>
</reference>